<feature type="region of interest" description="Disordered" evidence="3">
    <location>
        <begin position="861"/>
        <end position="945"/>
    </location>
</feature>
<proteinExistence type="predicted"/>
<comment type="caution">
    <text evidence="5">The sequence shown here is derived from an EMBL/GenBank/DDBJ whole genome shotgun (WGS) entry which is preliminary data.</text>
</comment>
<feature type="compositionally biased region" description="Low complexity" evidence="3">
    <location>
        <begin position="907"/>
        <end position="921"/>
    </location>
</feature>
<feature type="compositionally biased region" description="Polar residues" evidence="3">
    <location>
        <begin position="884"/>
        <end position="895"/>
    </location>
</feature>
<feature type="compositionally biased region" description="Basic residues" evidence="3">
    <location>
        <begin position="467"/>
        <end position="476"/>
    </location>
</feature>
<dbReference type="PROSITE" id="PS50014">
    <property type="entry name" value="BROMODOMAIN_2"/>
    <property type="match status" value="1"/>
</dbReference>
<feature type="region of interest" description="Disordered" evidence="3">
    <location>
        <begin position="1026"/>
        <end position="1086"/>
    </location>
</feature>
<feature type="compositionally biased region" description="Low complexity" evidence="3">
    <location>
        <begin position="437"/>
        <end position="450"/>
    </location>
</feature>
<evidence type="ECO:0000259" key="4">
    <source>
        <dbReference type="PROSITE" id="PS50014"/>
    </source>
</evidence>
<feature type="compositionally biased region" description="Basic and acidic residues" evidence="3">
    <location>
        <begin position="928"/>
        <end position="945"/>
    </location>
</feature>
<keyword evidence="1 2" id="KW-0103">Bromodomain</keyword>
<dbReference type="PANTHER" id="PTHR22881:SF27">
    <property type="entry name" value="BROMODOMAIN CONTAINING 7_9"/>
    <property type="match status" value="1"/>
</dbReference>
<evidence type="ECO:0000313" key="5">
    <source>
        <dbReference type="EMBL" id="CAL5139808.1"/>
    </source>
</evidence>
<dbReference type="InterPro" id="IPR001487">
    <property type="entry name" value="Bromodomain"/>
</dbReference>
<feature type="region of interest" description="Disordered" evidence="3">
    <location>
        <begin position="1152"/>
        <end position="1173"/>
    </location>
</feature>
<dbReference type="Pfam" id="PF00439">
    <property type="entry name" value="Bromodomain"/>
    <property type="match status" value="1"/>
</dbReference>
<dbReference type="PRINTS" id="PR00503">
    <property type="entry name" value="BROMODOMAIN"/>
</dbReference>
<gene>
    <name evidence="5" type="ORF">CDAUBV1_LOCUS15002</name>
</gene>
<feature type="compositionally biased region" description="Basic residues" evidence="3">
    <location>
        <begin position="313"/>
        <end position="326"/>
    </location>
</feature>
<feature type="compositionally biased region" description="Polar residues" evidence="3">
    <location>
        <begin position="294"/>
        <end position="306"/>
    </location>
</feature>
<feature type="compositionally biased region" description="Polar residues" evidence="3">
    <location>
        <begin position="414"/>
        <end position="424"/>
    </location>
</feature>
<feature type="compositionally biased region" description="Polar residues" evidence="3">
    <location>
        <begin position="1026"/>
        <end position="1040"/>
    </location>
</feature>
<name>A0AAV2TRF4_CALDB</name>
<feature type="compositionally biased region" description="Polar residues" evidence="3">
    <location>
        <begin position="861"/>
        <end position="874"/>
    </location>
</feature>
<dbReference type="Proteomes" id="UP001497525">
    <property type="component" value="Unassembled WGS sequence"/>
</dbReference>
<feature type="domain" description="Bromo" evidence="4">
    <location>
        <begin position="82"/>
        <end position="153"/>
    </location>
</feature>
<dbReference type="PANTHER" id="PTHR22881">
    <property type="entry name" value="BROMODOMAIN CONTAINING PROTEIN"/>
    <property type="match status" value="1"/>
</dbReference>
<dbReference type="Gene3D" id="1.20.920.10">
    <property type="entry name" value="Bromodomain-like"/>
    <property type="match status" value="1"/>
</dbReference>
<feature type="region of interest" description="Disordered" evidence="3">
    <location>
        <begin position="203"/>
        <end position="518"/>
    </location>
</feature>
<accession>A0AAV2TRF4</accession>
<sequence>MASDSGVPTSLPCVTQQSSDFLKLKISISGHRGSNSDEKDGFSNVKFTVTSANESRETRPVPREVTSKNLYLVLTEIHNLIVRRDPRGIFANPVTDDIAVGYSQTISHPMDLGTISARLRSRTHYSSTAEYLADVTLMCNNAMVYNPPDTIYYQRARKLLAFCRKQFVPAALQKLWTNLNITGLTESEIGELNLPESTRWDCQRSRRYSGQEVGLRSSTRLTPPSEPRQQIWSPSPRTTTALSPSSVGRSSDSTTASQSVTPIRLTKRRLSGTPEIADEVKPNPPHLKAEDPSEPTSLSSSHNGVQLTVLPPRRPRGRPRKIRRGGRPPMRLEQSSPAEDHALHSSVVSSPSLCPTGTVQKNSASSNSSFRKDSPPIPDTPSNFSDRRVISTKPEEDSPATSLDVDIKVKPSHDTPSPCSTSGDSPVAPKFTRSYRKTSSSDRSVSSSLVSPPPTTRKRGMCSTHSIKPKFGRFVKRSGETPGRRSKIKRTPPTKNSPAVVLTKTPDYESHPELTADEQSVLCKSPEVAPDEPVNELLVQARQAASAAALRLSAKYAHCTSSSDIAHRQPIGPHVVYLDCSIPGEVSAVECPHSRSTLSENLNAASEHLLKCEEQNERKTFVKAVHYPPVLTHMLTGSEPHQTADEDVICVDPAPAKPTTDSKSRAANLPYLHPFTPDEAEVIKGLTKLKYNTDEPISAGIHGPLTIFSASELAQFADVYGNDPSVIEYAYSLLKFVEPVGRWARRWATKKLDAATDGMHSQLATLSHETTQGNVPSHGLNSASHSPSQSSMTLFGLTIDPPTPPASPKVETVDPVVHRQTDSPFTPLLQGLDEVQMTSISHTDTDTASNPPGYSAISHVSTLQENATSTSEPISTIHPHETDSVTPATVHSSHPLTPPPRQTGAMTSSESNSSIQTSISEPASRSADVPEHPTKLHPGSESKELTRISSEILIMQQSVQEVSSDSGDSGTICSTLANEQRTADGVKEVPKHVGSHNGSTTSLLKSALSAAIPCPLNSHERMVGGTVNTPPVGSLITDTQCPAKAGSRPESLLQHSPQLPVTAPDRVRSLSEPNKPPSEPSSTAESDRFLGQGRLELKSHLTSLLCTSKDGTDSDIKVGSLDSVKPMELSSVVENHPSNSSDALESLCLGEPVLKDNGNSEKESAKPQQPVAGNRSLLISTSLVFSSEARNELGAVDGSLSVGHLLSDIRSAPPAVELPLSQVTSPDLAVSMTNCSDTNFIPTEASNPSVDSSAVVTTGTNSFPDKEIPHSEPTTAHLPSLTTVCPPIALTLCADVSSSQAAISELSSELHTELTSNMDVSHPQPFTPGMQDSAATESKGKINTDADIVPAATAGLSVLVTCSQLGECASSSRQDSPSQGVKSKTFDTTSLNPIGKVSDPHVNKDVNQPPDVNVGCPDMITATIDSLRTDSVSPNVEVSLSRVSSSEVLATAAVSSQADPSSISIVVSHPQMIYTEQPLAMTPNSYLNLNSSPPADGLQQFIMTASSSSQEFNSSTLEASSMQVVSCHAPVYVNRSPPMNLACSIMVTSVSDDVDLDLNSPVRKETYSPCLTPPPPS</sequence>
<dbReference type="InterPro" id="IPR051831">
    <property type="entry name" value="Bromodomain_contain_prot"/>
</dbReference>
<organism evidence="5 6">
    <name type="scientific">Calicophoron daubneyi</name>
    <name type="common">Rumen fluke</name>
    <name type="synonym">Paramphistomum daubneyi</name>
    <dbReference type="NCBI Taxonomy" id="300641"/>
    <lineage>
        <taxon>Eukaryota</taxon>
        <taxon>Metazoa</taxon>
        <taxon>Spiralia</taxon>
        <taxon>Lophotrochozoa</taxon>
        <taxon>Platyhelminthes</taxon>
        <taxon>Trematoda</taxon>
        <taxon>Digenea</taxon>
        <taxon>Plagiorchiida</taxon>
        <taxon>Pronocephalata</taxon>
        <taxon>Paramphistomoidea</taxon>
        <taxon>Paramphistomidae</taxon>
        <taxon>Calicophoron</taxon>
    </lineage>
</organism>
<reference evidence="5" key="1">
    <citation type="submission" date="2024-06" db="EMBL/GenBank/DDBJ databases">
        <authorList>
            <person name="Liu X."/>
            <person name="Lenzi L."/>
            <person name="Haldenby T S."/>
            <person name="Uol C."/>
        </authorList>
    </citation>
    <scope>NUCLEOTIDE SEQUENCE</scope>
</reference>
<dbReference type="SUPFAM" id="SSF47370">
    <property type="entry name" value="Bromodomain"/>
    <property type="match status" value="1"/>
</dbReference>
<feature type="compositionally biased region" description="Polar residues" evidence="3">
    <location>
        <begin position="346"/>
        <end position="369"/>
    </location>
</feature>
<feature type="compositionally biased region" description="Polar residues" evidence="3">
    <location>
        <begin position="1369"/>
        <end position="1392"/>
    </location>
</feature>
<evidence type="ECO:0000256" key="2">
    <source>
        <dbReference type="PROSITE-ProRule" id="PRU00035"/>
    </source>
</evidence>
<evidence type="ECO:0000256" key="3">
    <source>
        <dbReference type="SAM" id="MobiDB-lite"/>
    </source>
</evidence>
<evidence type="ECO:0000313" key="6">
    <source>
        <dbReference type="Proteomes" id="UP001497525"/>
    </source>
</evidence>
<protein>
    <recommendedName>
        <fullName evidence="4">Bromo domain-containing protein</fullName>
    </recommendedName>
</protein>
<dbReference type="EMBL" id="CAXLJL010000645">
    <property type="protein sequence ID" value="CAL5139808.1"/>
    <property type="molecule type" value="Genomic_DNA"/>
</dbReference>
<evidence type="ECO:0000256" key="1">
    <source>
        <dbReference type="ARBA" id="ARBA00023117"/>
    </source>
</evidence>
<feature type="compositionally biased region" description="Polar residues" evidence="3">
    <location>
        <begin position="216"/>
        <end position="261"/>
    </location>
</feature>
<dbReference type="InterPro" id="IPR036427">
    <property type="entry name" value="Bromodomain-like_sf"/>
</dbReference>
<dbReference type="SMART" id="SM00297">
    <property type="entry name" value="BROMO"/>
    <property type="match status" value="1"/>
</dbReference>
<feature type="region of interest" description="Disordered" evidence="3">
    <location>
        <begin position="1369"/>
        <end position="1413"/>
    </location>
</feature>
<feature type="compositionally biased region" description="Basic and acidic residues" evidence="3">
    <location>
        <begin position="385"/>
        <end position="396"/>
    </location>
</feature>